<protein>
    <submittedName>
        <fullName evidence="2">Uncharacterized protein</fullName>
    </submittedName>
</protein>
<accession>A0A645JUT8</accession>
<name>A0A645JUT8_9ZZZZ</name>
<gene>
    <name evidence="2" type="ORF">SDC9_210767</name>
</gene>
<reference evidence="2" key="1">
    <citation type="submission" date="2019-08" db="EMBL/GenBank/DDBJ databases">
        <authorList>
            <person name="Kucharzyk K."/>
            <person name="Murdoch R.W."/>
            <person name="Higgins S."/>
            <person name="Loffler F."/>
        </authorList>
    </citation>
    <scope>NUCLEOTIDE SEQUENCE</scope>
</reference>
<evidence type="ECO:0000256" key="1">
    <source>
        <dbReference type="SAM" id="MobiDB-lite"/>
    </source>
</evidence>
<feature type="region of interest" description="Disordered" evidence="1">
    <location>
        <begin position="25"/>
        <end position="64"/>
    </location>
</feature>
<dbReference type="EMBL" id="VSSQ01141814">
    <property type="protein sequence ID" value="MPN63013.1"/>
    <property type="molecule type" value="Genomic_DNA"/>
</dbReference>
<feature type="compositionally biased region" description="Basic and acidic residues" evidence="1">
    <location>
        <begin position="49"/>
        <end position="64"/>
    </location>
</feature>
<organism evidence="2">
    <name type="scientific">bioreactor metagenome</name>
    <dbReference type="NCBI Taxonomy" id="1076179"/>
    <lineage>
        <taxon>unclassified sequences</taxon>
        <taxon>metagenomes</taxon>
        <taxon>ecological metagenomes</taxon>
    </lineage>
</organism>
<comment type="caution">
    <text evidence="2">The sequence shown here is derived from an EMBL/GenBank/DDBJ whole genome shotgun (WGS) entry which is preliminary data.</text>
</comment>
<proteinExistence type="predicted"/>
<evidence type="ECO:0000313" key="2">
    <source>
        <dbReference type="EMBL" id="MPN63013.1"/>
    </source>
</evidence>
<sequence>MIEHLLKLDSYAYSWLKSLKASVVNNPKSKQDKVVHPVKSQKKASPLQHKNDAQNRHSKKSEKV</sequence>
<dbReference type="AlphaFoldDB" id="A0A645JUT8"/>